<keyword evidence="4" id="KW-1185">Reference proteome</keyword>
<evidence type="ECO:0000259" key="2">
    <source>
        <dbReference type="PROSITE" id="PS50263"/>
    </source>
</evidence>
<proteinExistence type="inferred from homology"/>
<dbReference type="AlphaFoldDB" id="A0A2S9Q1V7"/>
<comment type="similarity">
    <text evidence="1">Belongs to the carbon-nitrogen hydrolase superfamily. NIT1/NIT2 family.</text>
</comment>
<organism evidence="3 4">
    <name type="scientific">Streptomyces solincola</name>
    <dbReference type="NCBI Taxonomy" id="2100817"/>
    <lineage>
        <taxon>Bacteria</taxon>
        <taxon>Bacillati</taxon>
        <taxon>Actinomycetota</taxon>
        <taxon>Actinomycetes</taxon>
        <taxon>Kitasatosporales</taxon>
        <taxon>Streptomycetaceae</taxon>
        <taxon>Streptomyces</taxon>
    </lineage>
</organism>
<reference evidence="3 4" key="1">
    <citation type="submission" date="2018-03" db="EMBL/GenBank/DDBJ databases">
        <title>Novel Streptomyces sp. from soil.</title>
        <authorList>
            <person name="Tan G.Y.A."/>
            <person name="Lee Z.Y."/>
        </authorList>
    </citation>
    <scope>NUCLEOTIDE SEQUENCE [LARGE SCALE GENOMIC DNA]</scope>
    <source>
        <strain evidence="3 4">ST5x</strain>
    </source>
</reference>
<gene>
    <name evidence="3" type="ORF">C6N75_03390</name>
</gene>
<dbReference type="EMBL" id="PVLV01000048">
    <property type="protein sequence ID" value="PRH80597.1"/>
    <property type="molecule type" value="Genomic_DNA"/>
</dbReference>
<protein>
    <submittedName>
        <fullName evidence="3">Carbon-nitrogen hydrolase</fullName>
    </submittedName>
</protein>
<dbReference type="PROSITE" id="PS01227">
    <property type="entry name" value="UPF0012"/>
    <property type="match status" value="1"/>
</dbReference>
<dbReference type="RefSeq" id="WP_105867332.1">
    <property type="nucleotide sequence ID" value="NZ_PVLV01000048.1"/>
</dbReference>
<evidence type="ECO:0000313" key="4">
    <source>
        <dbReference type="Proteomes" id="UP000239322"/>
    </source>
</evidence>
<dbReference type="Proteomes" id="UP000239322">
    <property type="component" value="Unassembled WGS sequence"/>
</dbReference>
<dbReference type="PANTHER" id="PTHR23088:SF27">
    <property type="entry name" value="DEAMINATED GLUTATHIONE AMIDASE"/>
    <property type="match status" value="1"/>
</dbReference>
<name>A0A2S9Q1V7_9ACTN</name>
<evidence type="ECO:0000256" key="1">
    <source>
        <dbReference type="ARBA" id="ARBA00010613"/>
    </source>
</evidence>
<dbReference type="Pfam" id="PF00795">
    <property type="entry name" value="CN_hydrolase"/>
    <property type="match status" value="1"/>
</dbReference>
<keyword evidence="3" id="KW-0378">Hydrolase</keyword>
<comment type="caution">
    <text evidence="3">The sequence shown here is derived from an EMBL/GenBank/DDBJ whole genome shotgun (WGS) entry which is preliminary data.</text>
</comment>
<evidence type="ECO:0000313" key="3">
    <source>
        <dbReference type="EMBL" id="PRH80597.1"/>
    </source>
</evidence>
<dbReference type="InterPro" id="IPR036526">
    <property type="entry name" value="C-N_Hydrolase_sf"/>
</dbReference>
<dbReference type="GO" id="GO:0016787">
    <property type="term" value="F:hydrolase activity"/>
    <property type="evidence" value="ECO:0007669"/>
    <property type="project" value="UniProtKB-KW"/>
</dbReference>
<accession>A0A2S9Q1V7</accession>
<dbReference type="InterPro" id="IPR001110">
    <property type="entry name" value="UPF0012_CS"/>
</dbReference>
<feature type="domain" description="CN hydrolase" evidence="2">
    <location>
        <begin position="1"/>
        <end position="240"/>
    </location>
</feature>
<dbReference type="SUPFAM" id="SSF56317">
    <property type="entry name" value="Carbon-nitrogen hydrolase"/>
    <property type="match status" value="1"/>
</dbReference>
<dbReference type="OrthoDB" id="9811121at2"/>
<dbReference type="PROSITE" id="PS50263">
    <property type="entry name" value="CN_HYDROLASE"/>
    <property type="match status" value="1"/>
</dbReference>
<dbReference type="InterPro" id="IPR003010">
    <property type="entry name" value="C-N_Hydrolase"/>
</dbReference>
<dbReference type="PANTHER" id="PTHR23088">
    <property type="entry name" value="NITRILASE-RELATED"/>
    <property type="match status" value="1"/>
</dbReference>
<dbReference type="Gene3D" id="3.60.110.10">
    <property type="entry name" value="Carbon-nitrogen hydrolase"/>
    <property type="match status" value="1"/>
</dbReference>
<sequence>MRASLIQIRVDDSEPVAERRARAAELVAGQRDADLVVLPELWPVGAFAFDSFESAAEPLDGPTHQAMAEAAAAAGVWLHAGSIVERAPDGALFNTSLVYAPSGERAAVYRKIHRFGFDRGEAVLMSAGDELVTVPVPDLPLGLATCYDLRFPELFRGLTDAGALAFAVPAGWPEARHEHWTVLARARAVENQAYVLACGTAGAHADTPQAGRSLIVSPAGEVLAEAAGADELILRAELDPAAATTLRDRFPALKDRRLGLAAPKREAAAGLAD</sequence>